<evidence type="ECO:0000256" key="3">
    <source>
        <dbReference type="ARBA" id="ARBA00022946"/>
    </source>
</evidence>
<feature type="compositionally biased region" description="Low complexity" evidence="5">
    <location>
        <begin position="93"/>
        <end position="105"/>
    </location>
</feature>
<dbReference type="Proteomes" id="UP000287166">
    <property type="component" value="Unassembled WGS sequence"/>
</dbReference>
<keyword evidence="7" id="KW-1185">Reference proteome</keyword>
<name>A0A401G8J2_9APHY</name>
<gene>
    <name evidence="6" type="ORF">SCP_0113660</name>
</gene>
<reference evidence="6 7" key="1">
    <citation type="journal article" date="2018" name="Sci. Rep.">
        <title>Genome sequence of the cauliflower mushroom Sparassis crispa (Hanabiratake) and its association with beneficial usage.</title>
        <authorList>
            <person name="Kiyama R."/>
            <person name="Furutani Y."/>
            <person name="Kawaguchi K."/>
            <person name="Nakanishi T."/>
        </authorList>
    </citation>
    <scope>NUCLEOTIDE SEQUENCE [LARGE SCALE GENOMIC DNA]</scope>
</reference>
<dbReference type="PANTHER" id="PTHR13126">
    <property type="entry name" value="CHAPERONE ATP11"/>
    <property type="match status" value="1"/>
</dbReference>
<dbReference type="RefSeq" id="XP_027609390.1">
    <property type="nucleotide sequence ID" value="XM_027753589.1"/>
</dbReference>
<dbReference type="InParanoid" id="A0A401G8J2"/>
<evidence type="ECO:0000256" key="2">
    <source>
        <dbReference type="ARBA" id="ARBA00009116"/>
    </source>
</evidence>
<evidence type="ECO:0000313" key="7">
    <source>
        <dbReference type="Proteomes" id="UP000287166"/>
    </source>
</evidence>
<feature type="region of interest" description="Disordered" evidence="5">
    <location>
        <begin position="71"/>
        <end position="121"/>
    </location>
</feature>
<dbReference type="GeneID" id="38775394"/>
<keyword evidence="3" id="KW-0809">Transit peptide</keyword>
<proteinExistence type="inferred from homology"/>
<evidence type="ECO:0000256" key="5">
    <source>
        <dbReference type="SAM" id="MobiDB-lite"/>
    </source>
</evidence>
<dbReference type="Pfam" id="PF06644">
    <property type="entry name" value="ATP11"/>
    <property type="match status" value="1"/>
</dbReference>
<protein>
    <recommendedName>
        <fullName evidence="8">ATP11-domain-containing protein</fullName>
    </recommendedName>
</protein>
<keyword evidence="4" id="KW-0496">Mitochondrion</keyword>
<dbReference type="GO" id="GO:0033615">
    <property type="term" value="P:mitochondrial proton-transporting ATP synthase complex assembly"/>
    <property type="evidence" value="ECO:0007669"/>
    <property type="project" value="TreeGrafter"/>
</dbReference>
<dbReference type="EMBL" id="BFAD01000001">
    <property type="protein sequence ID" value="GBE78477.1"/>
    <property type="molecule type" value="Genomic_DNA"/>
</dbReference>
<comment type="subcellular location">
    <subcellularLocation>
        <location evidence="1">Mitochondrion</location>
    </subcellularLocation>
</comment>
<dbReference type="OrthoDB" id="16535at2759"/>
<comment type="similarity">
    <text evidence="2">Belongs to the ATP11 family.</text>
</comment>
<dbReference type="STRING" id="139825.A0A401G8J2"/>
<evidence type="ECO:0000256" key="1">
    <source>
        <dbReference type="ARBA" id="ARBA00004173"/>
    </source>
</evidence>
<evidence type="ECO:0008006" key="8">
    <source>
        <dbReference type="Google" id="ProtNLM"/>
    </source>
</evidence>
<organism evidence="6 7">
    <name type="scientific">Sparassis crispa</name>
    <dbReference type="NCBI Taxonomy" id="139825"/>
    <lineage>
        <taxon>Eukaryota</taxon>
        <taxon>Fungi</taxon>
        <taxon>Dikarya</taxon>
        <taxon>Basidiomycota</taxon>
        <taxon>Agaricomycotina</taxon>
        <taxon>Agaricomycetes</taxon>
        <taxon>Polyporales</taxon>
        <taxon>Sparassidaceae</taxon>
        <taxon>Sparassis</taxon>
    </lineage>
</organism>
<evidence type="ECO:0000256" key="4">
    <source>
        <dbReference type="ARBA" id="ARBA00023128"/>
    </source>
</evidence>
<accession>A0A401G8J2</accession>
<sequence length="355" mass="40009">MMSMFARGRVLLLPKCLRRPVQSSLFCTTGRRCRDLESSRSVYYESKYAVKLQKRAQEQDKTVSQLRTEIQEQEMEKRKQSLAAASQKEKTPSASGVRASGSASSEKFSEQTPGFVARKDGSPVKPLNSILNLQRLFSAPHTTEQLSRLWQAYHNSRSGGTGRGFLSAVIPADKYRKMLDVATRYPRFVVPLPRDNAVTDSNERAYEFFLMEWGFYGSPPEPSTSSELFASPQPSANPQTSTVLFTPLQEYKLRSSFATPHLVLTHYTDLAQSHGLVLLRGEITPTSRSSAAGGGEADGRYLLSQEDAQILAVAVQRFYLWAEGENERTALLQRFHDSSENFKWEELLKHMEYSL</sequence>
<dbReference type="GO" id="GO:0005739">
    <property type="term" value="C:mitochondrion"/>
    <property type="evidence" value="ECO:0007669"/>
    <property type="project" value="UniProtKB-SubCell"/>
</dbReference>
<evidence type="ECO:0000313" key="6">
    <source>
        <dbReference type="EMBL" id="GBE78477.1"/>
    </source>
</evidence>
<dbReference type="AlphaFoldDB" id="A0A401G8J2"/>
<dbReference type="InterPro" id="IPR010591">
    <property type="entry name" value="ATP11"/>
</dbReference>
<comment type="caution">
    <text evidence="6">The sequence shown here is derived from an EMBL/GenBank/DDBJ whole genome shotgun (WGS) entry which is preliminary data.</text>
</comment>
<dbReference type="FunCoup" id="A0A401G8J2">
    <property type="interactions" value="228"/>
</dbReference>
<dbReference type="PANTHER" id="PTHR13126:SF0">
    <property type="entry name" value="ATP SYNTHASE MITOCHONDRIAL F1 COMPLEX ASSEMBLY FACTOR 1"/>
    <property type="match status" value="1"/>
</dbReference>